<organism evidence="2 3">
    <name type="scientific">Aquarana catesbeiana</name>
    <name type="common">American bullfrog</name>
    <name type="synonym">Rana catesbeiana</name>
    <dbReference type="NCBI Taxonomy" id="8400"/>
    <lineage>
        <taxon>Eukaryota</taxon>
        <taxon>Metazoa</taxon>
        <taxon>Chordata</taxon>
        <taxon>Craniata</taxon>
        <taxon>Vertebrata</taxon>
        <taxon>Euteleostomi</taxon>
        <taxon>Amphibia</taxon>
        <taxon>Batrachia</taxon>
        <taxon>Anura</taxon>
        <taxon>Neobatrachia</taxon>
        <taxon>Ranoidea</taxon>
        <taxon>Ranidae</taxon>
        <taxon>Aquarana</taxon>
    </lineage>
</organism>
<dbReference type="Proteomes" id="UP000228934">
    <property type="component" value="Unassembled WGS sequence"/>
</dbReference>
<evidence type="ECO:0000313" key="2">
    <source>
        <dbReference type="EMBL" id="PIO38100.1"/>
    </source>
</evidence>
<accession>A0A2G9SD61</accession>
<feature type="compositionally biased region" description="Polar residues" evidence="1">
    <location>
        <begin position="105"/>
        <end position="144"/>
    </location>
</feature>
<feature type="compositionally biased region" description="Polar residues" evidence="1">
    <location>
        <begin position="1"/>
        <end position="23"/>
    </location>
</feature>
<proteinExistence type="predicted"/>
<gene>
    <name evidence="2" type="ORF">AB205_0085490</name>
</gene>
<dbReference type="AlphaFoldDB" id="A0A2G9SD61"/>
<feature type="region of interest" description="Disordered" evidence="1">
    <location>
        <begin position="1"/>
        <end position="144"/>
    </location>
</feature>
<protein>
    <submittedName>
        <fullName evidence="2">Uncharacterized protein</fullName>
    </submittedName>
</protein>
<feature type="region of interest" description="Disordered" evidence="1">
    <location>
        <begin position="243"/>
        <end position="271"/>
    </location>
</feature>
<keyword evidence="3" id="KW-1185">Reference proteome</keyword>
<feature type="compositionally biased region" description="Basic and acidic residues" evidence="1">
    <location>
        <begin position="251"/>
        <end position="263"/>
    </location>
</feature>
<reference evidence="3" key="1">
    <citation type="journal article" date="2017" name="Nat. Commun.">
        <title>The North American bullfrog draft genome provides insight into hormonal regulation of long noncoding RNA.</title>
        <authorList>
            <person name="Hammond S.A."/>
            <person name="Warren R.L."/>
            <person name="Vandervalk B.P."/>
            <person name="Kucuk E."/>
            <person name="Khan H."/>
            <person name="Gibb E.A."/>
            <person name="Pandoh P."/>
            <person name="Kirk H."/>
            <person name="Zhao Y."/>
            <person name="Jones M."/>
            <person name="Mungall A.J."/>
            <person name="Coope R."/>
            <person name="Pleasance S."/>
            <person name="Moore R.A."/>
            <person name="Holt R.A."/>
            <person name="Round J.M."/>
            <person name="Ohora S."/>
            <person name="Walle B.V."/>
            <person name="Veldhoen N."/>
            <person name="Helbing C.C."/>
            <person name="Birol I."/>
        </authorList>
    </citation>
    <scope>NUCLEOTIDE SEQUENCE [LARGE SCALE GENOMIC DNA]</scope>
</reference>
<feature type="region of interest" description="Disordered" evidence="1">
    <location>
        <begin position="399"/>
        <end position="444"/>
    </location>
</feature>
<feature type="non-terminal residue" evidence="2">
    <location>
        <position position="470"/>
    </location>
</feature>
<feature type="non-terminal residue" evidence="2">
    <location>
        <position position="1"/>
    </location>
</feature>
<sequence>ETPGPQDTPSLQETPGTLQNPSPQLAPGFQKTPGPQKALGSQQTSDPQKTPEIQETSGNLKTPSPHKTIDPQETSGLQKTPGTQETPGSQQTPGPQETPGYLQIPSPQKITDPQETFGLQKTPGNQETTGPSTQESENPGENLCFSQLRISQCDDAQPVSWMTPTIGPTQASNLEESPPLPLTAVLIPCHQREPYQTKAVQSSAEQETFITDTVQSPGIEPATQCAPCVFSKLLELDTSDITDTSSTYKCKPPDLRKQSERSSVELAASEKSSDRINVKKITGNKVTSNSCKAEDTKETLPNGTSSEMAPCTPTNIDINDGKEQQFDNPEFQVAQLEEVSLLKIPFLQWTEQDRIIPDNVSQLQTDEGQNSMSMTKVSPLAGQEHPVQELDVIAFHNQKTLTEPSMSPRLAGTETSEREDVPFQGAETEPSGGTETAPELPDSELLGALEESLCHVQKVYHSPISRFNSL</sequence>
<feature type="region of interest" description="Disordered" evidence="1">
    <location>
        <begin position="292"/>
        <end position="311"/>
    </location>
</feature>
<evidence type="ECO:0000313" key="3">
    <source>
        <dbReference type="Proteomes" id="UP000228934"/>
    </source>
</evidence>
<name>A0A2G9SD61_AQUCT</name>
<feature type="compositionally biased region" description="Polar residues" evidence="1">
    <location>
        <begin position="71"/>
        <end position="95"/>
    </location>
</feature>
<feature type="compositionally biased region" description="Polar residues" evidence="1">
    <location>
        <begin position="299"/>
        <end position="311"/>
    </location>
</feature>
<dbReference type="EMBL" id="KV924974">
    <property type="protein sequence ID" value="PIO38100.1"/>
    <property type="molecule type" value="Genomic_DNA"/>
</dbReference>
<feature type="compositionally biased region" description="Polar residues" evidence="1">
    <location>
        <begin position="39"/>
        <end position="62"/>
    </location>
</feature>
<evidence type="ECO:0000256" key="1">
    <source>
        <dbReference type="SAM" id="MobiDB-lite"/>
    </source>
</evidence>